<organism evidence="1 2">
    <name type="scientific">Dyella tabacisoli</name>
    <dbReference type="NCBI Taxonomy" id="2282381"/>
    <lineage>
        <taxon>Bacteria</taxon>
        <taxon>Pseudomonadati</taxon>
        <taxon>Pseudomonadota</taxon>
        <taxon>Gammaproteobacteria</taxon>
        <taxon>Lysobacterales</taxon>
        <taxon>Rhodanobacteraceae</taxon>
        <taxon>Dyella</taxon>
    </lineage>
</organism>
<accession>A0A369UI58</accession>
<dbReference type="PANTHER" id="PTHR36152">
    <property type="entry name" value="CYTOPLASMIC PROTEIN-RELATED"/>
    <property type="match status" value="1"/>
</dbReference>
<dbReference type="AlphaFoldDB" id="A0A369UI58"/>
<dbReference type="PANTHER" id="PTHR36152:SF5">
    <property type="entry name" value="PROTEIN HCP1"/>
    <property type="match status" value="1"/>
</dbReference>
<dbReference type="Proteomes" id="UP000253782">
    <property type="component" value="Unassembled WGS sequence"/>
</dbReference>
<dbReference type="InterPro" id="IPR053165">
    <property type="entry name" value="HSI-I_assembly_Hcp1"/>
</dbReference>
<dbReference type="OrthoDB" id="5066999at2"/>
<dbReference type="InterPro" id="IPR008514">
    <property type="entry name" value="T6SS_Hcp"/>
</dbReference>
<dbReference type="NCBIfam" id="TIGR03344">
    <property type="entry name" value="VI_effect_Hcp1"/>
    <property type="match status" value="1"/>
</dbReference>
<dbReference type="Gene3D" id="2.30.110.20">
    <property type="entry name" value="Hcp1-like"/>
    <property type="match status" value="1"/>
</dbReference>
<keyword evidence="2" id="KW-1185">Reference proteome</keyword>
<gene>
    <name evidence="1" type="ORF">DVJ77_18725</name>
</gene>
<dbReference type="EMBL" id="QQAH01000020">
    <property type="protein sequence ID" value="RDD80177.1"/>
    <property type="molecule type" value="Genomic_DNA"/>
</dbReference>
<evidence type="ECO:0000313" key="2">
    <source>
        <dbReference type="Proteomes" id="UP000253782"/>
    </source>
</evidence>
<dbReference type="RefSeq" id="WP_114847055.1">
    <property type="nucleotide sequence ID" value="NZ_JBHSPE010000010.1"/>
</dbReference>
<protein>
    <submittedName>
        <fullName evidence="1">Hcp1 family type VI secretion system effector</fullName>
    </submittedName>
</protein>
<reference evidence="1 2" key="1">
    <citation type="submission" date="2018-07" db="EMBL/GenBank/DDBJ databases">
        <title>Dyella tabacisoli L4-6T, whole genome shotgun sequence.</title>
        <authorList>
            <person name="Zhou X.-K."/>
            <person name="Li W.-J."/>
            <person name="Duan Y.-Q."/>
        </authorList>
    </citation>
    <scope>NUCLEOTIDE SEQUENCE [LARGE SCALE GENOMIC DNA]</scope>
    <source>
        <strain evidence="1 2">L4-6</strain>
    </source>
</reference>
<dbReference type="Pfam" id="PF05638">
    <property type="entry name" value="T6SS_HCP"/>
    <property type="match status" value="1"/>
</dbReference>
<dbReference type="SUPFAM" id="SSF141452">
    <property type="entry name" value="Hcp1-like"/>
    <property type="match status" value="1"/>
</dbReference>
<evidence type="ECO:0000313" key="1">
    <source>
        <dbReference type="EMBL" id="RDD80177.1"/>
    </source>
</evidence>
<proteinExistence type="predicted"/>
<comment type="caution">
    <text evidence="1">The sequence shown here is derived from an EMBL/GenBank/DDBJ whole genome shotgun (WGS) entry which is preliminary data.</text>
</comment>
<name>A0A369UI58_9GAMM</name>
<sequence length="164" mass="17293">MAFDAFIQLDGIKGESNDDKHKGWIEILNYGFGAAQPQSGTSSSAGNLGSARVNIQGISFTKHLDISSPKLFEYCCTGQTIPKVTLQLNRAGGSKAKYMEYVLTDVIITAVGKGGDAKGGDDVPVESVTLAFGKVELTYTKIDIDGKAAGNASAGWDLKANKKV</sequence>
<dbReference type="InterPro" id="IPR036624">
    <property type="entry name" value="Hcp1-lik_sf"/>
</dbReference>